<feature type="non-terminal residue" evidence="1">
    <location>
        <position position="64"/>
    </location>
</feature>
<keyword evidence="2" id="KW-1185">Reference proteome</keyword>
<reference evidence="2" key="1">
    <citation type="journal article" date="2019" name="Int. J. Syst. Evol. Microbiol.">
        <title>The Global Catalogue of Microorganisms (GCM) 10K type strain sequencing project: providing services to taxonomists for standard genome sequencing and annotation.</title>
        <authorList>
            <consortium name="The Broad Institute Genomics Platform"/>
            <consortium name="The Broad Institute Genome Sequencing Center for Infectious Disease"/>
            <person name="Wu L."/>
            <person name="Ma J."/>
        </authorList>
    </citation>
    <scope>NUCLEOTIDE SEQUENCE [LARGE SCALE GENOMIC DNA]</scope>
    <source>
        <strain evidence="2">CGMCC 1.13666</strain>
    </source>
</reference>
<dbReference type="Proteomes" id="UP001596411">
    <property type="component" value="Unassembled WGS sequence"/>
</dbReference>
<organism evidence="1 2">
    <name type="scientific">Halomonas salifodinae</name>
    <dbReference type="NCBI Taxonomy" id="438745"/>
    <lineage>
        <taxon>Bacteria</taxon>
        <taxon>Pseudomonadati</taxon>
        <taxon>Pseudomonadota</taxon>
        <taxon>Gammaproteobacteria</taxon>
        <taxon>Oceanospirillales</taxon>
        <taxon>Halomonadaceae</taxon>
        <taxon>Halomonas</taxon>
    </lineage>
</organism>
<gene>
    <name evidence="1" type="ORF">ACFQH5_20545</name>
</gene>
<comment type="caution">
    <text evidence="1">The sequence shown here is derived from an EMBL/GenBank/DDBJ whole genome shotgun (WGS) entry which is preliminary data.</text>
</comment>
<accession>A0ABW2F3A6</accession>
<proteinExistence type="predicted"/>
<evidence type="ECO:0000313" key="2">
    <source>
        <dbReference type="Proteomes" id="UP001596411"/>
    </source>
</evidence>
<name>A0ABW2F3A6_9GAMM</name>
<dbReference type="RefSeq" id="WP_379730213.1">
    <property type="nucleotide sequence ID" value="NZ_JBHSZP010000054.1"/>
</dbReference>
<evidence type="ECO:0000313" key="1">
    <source>
        <dbReference type="EMBL" id="MFC7091935.1"/>
    </source>
</evidence>
<sequence>MARFDPITTPLTGCVLTEANQLAALSTLPGPFSLPELAAAICRQLPLRYSTQSGRLAEAALHHW</sequence>
<protein>
    <submittedName>
        <fullName evidence="1">Uncharacterized protein</fullName>
    </submittedName>
</protein>
<dbReference type="EMBL" id="JBHSZP010000054">
    <property type="protein sequence ID" value="MFC7091935.1"/>
    <property type="molecule type" value="Genomic_DNA"/>
</dbReference>